<proteinExistence type="predicted"/>
<evidence type="ECO:0008006" key="4">
    <source>
        <dbReference type="Google" id="ProtNLM"/>
    </source>
</evidence>
<dbReference type="EMBL" id="PFPL01000051">
    <property type="protein sequence ID" value="PIZ95545.1"/>
    <property type="molecule type" value="Genomic_DNA"/>
</dbReference>
<dbReference type="Proteomes" id="UP000231453">
    <property type="component" value="Unassembled WGS sequence"/>
</dbReference>
<keyword evidence="1" id="KW-1133">Transmembrane helix</keyword>
<comment type="caution">
    <text evidence="2">The sequence shown here is derived from an EMBL/GenBank/DDBJ whole genome shotgun (WGS) entry which is preliminary data.</text>
</comment>
<evidence type="ECO:0000313" key="3">
    <source>
        <dbReference type="Proteomes" id="UP000231453"/>
    </source>
</evidence>
<keyword evidence="1" id="KW-0812">Transmembrane</keyword>
<evidence type="ECO:0000313" key="2">
    <source>
        <dbReference type="EMBL" id="PIZ95545.1"/>
    </source>
</evidence>
<feature type="transmembrane region" description="Helical" evidence="1">
    <location>
        <begin position="31"/>
        <end position="64"/>
    </location>
</feature>
<evidence type="ECO:0000256" key="1">
    <source>
        <dbReference type="SAM" id="Phobius"/>
    </source>
</evidence>
<keyword evidence="1" id="KW-0472">Membrane</keyword>
<dbReference type="AlphaFoldDB" id="A0A2M7V9N0"/>
<protein>
    <recommendedName>
        <fullName evidence="4">DUF5673 domain-containing protein</fullName>
    </recommendedName>
</protein>
<sequence length="168" mass="19764">MPKKLEDNPNVGELLHEWSIPEYEKQERPKVWYIVMGVFAVILLAYSILSASFLFSLIIVLFAVIMFLQAHQEPIVIPFGITDLGVIVNDRFYDYSEFENFYLVYNPEENLKMLYIDTAGTFMPSLRVPLMDMDPNEIRITLRSFVEENLEKEGEPFSDMIARKWRLR</sequence>
<accession>A0A2M7V9N0</accession>
<gene>
    <name evidence="2" type="ORF">COX80_04180</name>
</gene>
<organism evidence="2 3">
    <name type="scientific">Candidatus Magasanikbacteria bacterium CG_4_10_14_0_2_um_filter_33_14</name>
    <dbReference type="NCBI Taxonomy" id="1974636"/>
    <lineage>
        <taxon>Bacteria</taxon>
        <taxon>Candidatus Magasanikiibacteriota</taxon>
    </lineage>
</organism>
<name>A0A2M7V9N0_9BACT</name>
<reference evidence="3" key="1">
    <citation type="submission" date="2017-09" db="EMBL/GenBank/DDBJ databases">
        <title>Depth-based differentiation of microbial function through sediment-hosted aquifers and enrichment of novel symbionts in the deep terrestrial subsurface.</title>
        <authorList>
            <person name="Probst A.J."/>
            <person name="Ladd B."/>
            <person name="Jarett J.K."/>
            <person name="Geller-Mcgrath D.E."/>
            <person name="Sieber C.M.K."/>
            <person name="Emerson J.B."/>
            <person name="Anantharaman K."/>
            <person name="Thomas B.C."/>
            <person name="Malmstrom R."/>
            <person name="Stieglmeier M."/>
            <person name="Klingl A."/>
            <person name="Woyke T."/>
            <person name="Ryan C.M."/>
            <person name="Banfield J.F."/>
        </authorList>
    </citation>
    <scope>NUCLEOTIDE SEQUENCE [LARGE SCALE GENOMIC DNA]</scope>
</reference>